<keyword evidence="8" id="KW-0966">Cell projection</keyword>
<evidence type="ECO:0000313" key="9">
    <source>
        <dbReference type="EnsemblMetazoa" id="PPAI005631-PA"/>
    </source>
</evidence>
<dbReference type="Proteomes" id="UP000092462">
    <property type="component" value="Unassembled WGS sequence"/>
</dbReference>
<dbReference type="AlphaFoldDB" id="A0A1B0EX10"/>
<dbReference type="PANTHER" id="PTHR14885">
    <property type="entry name" value="CILIA- AND FLAGELLA-ASSOCIATED PROTEIN 43-RELATED"/>
    <property type="match status" value="1"/>
</dbReference>
<evidence type="ECO:0000256" key="2">
    <source>
        <dbReference type="ARBA" id="ARBA00004245"/>
    </source>
</evidence>
<evidence type="ECO:0000256" key="8">
    <source>
        <dbReference type="ARBA" id="ARBA00023273"/>
    </source>
</evidence>
<dbReference type="GO" id="GO:0060271">
    <property type="term" value="P:cilium assembly"/>
    <property type="evidence" value="ECO:0007669"/>
    <property type="project" value="TreeGrafter"/>
</dbReference>
<comment type="subcellular location">
    <subcellularLocation>
        <location evidence="1">Cell projection</location>
        <location evidence="1">Cilium</location>
    </subcellularLocation>
    <subcellularLocation>
        <location evidence="2">Cytoplasm</location>
        <location evidence="2">Cytoskeleton</location>
    </subcellularLocation>
</comment>
<evidence type="ECO:0000313" key="10">
    <source>
        <dbReference type="Proteomes" id="UP000092462"/>
    </source>
</evidence>
<dbReference type="GO" id="GO:0005930">
    <property type="term" value="C:axoneme"/>
    <property type="evidence" value="ECO:0007669"/>
    <property type="project" value="TreeGrafter"/>
</dbReference>
<dbReference type="VEuPathDB" id="VectorBase:PPAPM1_009780"/>
<dbReference type="VEuPathDB" id="VectorBase:PPAI005631"/>
<keyword evidence="3" id="KW-0963">Cytoplasm</keyword>
<evidence type="ECO:0000256" key="4">
    <source>
        <dbReference type="ARBA" id="ARBA00022574"/>
    </source>
</evidence>
<dbReference type="EMBL" id="AJVK01031162">
    <property type="status" value="NOT_ANNOTATED_CDS"/>
    <property type="molecule type" value="Genomic_DNA"/>
</dbReference>
<keyword evidence="10" id="KW-1185">Reference proteome</keyword>
<reference evidence="9" key="1">
    <citation type="submission" date="2022-08" db="UniProtKB">
        <authorList>
            <consortium name="EnsemblMetazoa"/>
        </authorList>
    </citation>
    <scope>IDENTIFICATION</scope>
    <source>
        <strain evidence="9">Israel</strain>
    </source>
</reference>
<sequence length="881" mass="103878">MPMDHHCVGKFELSRLEIREKCLSPTIGHTSATTFGDASWLDVQKIEQKRRERQKYQEVRDAIIRDLDDLRREIGKLLDNNETCSDEEKLPIHEFNLDSNHVENMIRKAGRDRQEETGKMQEFITSQNEISEWIRKSCWDQMSVKSTKVRGIFTNLFIENYPVLEMDGIWEKRLNQILMWIKLENLTNSDKFLPWKPIPTSQLEHVLAQEPRVLALEKVKVDQGMASGTPLASGTSTRDFITSKLPRYNQLEVVTFEQMHVEKIFGYFDALALREFFNKQFCQLQERKEQEMQIVKERNSRLREIQNELNILSQLLGTNIVYEDDIIDPEYMPDEKPHTIVQVTDEEVPVEPYISPSMQELIEKEAFEAEQKRLALMADDFRERALQHMMDGVLEIRWEDEIKKKPNVPAAVQTKKDLREYDEHDWRAVREYEEKLNFLDSEREKYRDQLLDEKRQLQETLDRQIYMFNKKLAELAKVKVKVQMAINQEDLKILRNSMYNYKRIQFTRQEHEIRQEIISIKRQINALTAAMHDAEKRAMDCKRVIARNLSKSGPPLPQECFDYLNLIEQIDQPSNCPTMDEKLWDLLCRMRRIKIESEFKVRSCGVQLAEADACVDAFAREIGARRTTLAAHDKKLEELKENRQKNSVNRTIQLVMKRGNVEIPLTGKIADFDDAILLSVNDVDDINRVIKKSGQKKLLAMSNAAIFRRKLIHKEWEHRVLKMTIRDMKDFVRITKEVQTWLKRKQKGWTEDVSQAALNREIEAMIASCEKSFSDVRKQVTEIEEKIQQKKRENENLDRKIQALNFDVSKQHAQRDPTLEEQEIEAQNLRLEIIAERTRLVRKVQRQHTQILELSTLLELQRLRTYPTLSMPQSSANLRNA</sequence>
<proteinExistence type="predicted"/>
<dbReference type="PANTHER" id="PTHR14885:SF1">
    <property type="entry name" value="CILIA- AND FLAGELLA-ASSOCIATED PROTEIN 43"/>
    <property type="match status" value="1"/>
</dbReference>
<keyword evidence="6" id="KW-0175">Coiled coil</keyword>
<dbReference type="EnsemblMetazoa" id="PPAI005631-RA">
    <property type="protein sequence ID" value="PPAI005631-PA"/>
    <property type="gene ID" value="PPAI005631"/>
</dbReference>
<keyword evidence="4" id="KW-0853">WD repeat</keyword>
<accession>A0A1B0EX10</accession>
<evidence type="ECO:0000256" key="6">
    <source>
        <dbReference type="ARBA" id="ARBA00023054"/>
    </source>
</evidence>
<evidence type="ECO:0000256" key="5">
    <source>
        <dbReference type="ARBA" id="ARBA00022737"/>
    </source>
</evidence>
<keyword evidence="5" id="KW-0677">Repeat</keyword>
<evidence type="ECO:0000256" key="7">
    <source>
        <dbReference type="ARBA" id="ARBA00023212"/>
    </source>
</evidence>
<evidence type="ECO:0000256" key="1">
    <source>
        <dbReference type="ARBA" id="ARBA00004138"/>
    </source>
</evidence>
<dbReference type="EMBL" id="AJVK01031161">
    <property type="status" value="NOT_ANNOTATED_CDS"/>
    <property type="molecule type" value="Genomic_DNA"/>
</dbReference>
<keyword evidence="7" id="KW-0206">Cytoskeleton</keyword>
<organism evidence="9 10">
    <name type="scientific">Phlebotomus papatasi</name>
    <name type="common">Sandfly</name>
    <dbReference type="NCBI Taxonomy" id="29031"/>
    <lineage>
        <taxon>Eukaryota</taxon>
        <taxon>Metazoa</taxon>
        <taxon>Ecdysozoa</taxon>
        <taxon>Arthropoda</taxon>
        <taxon>Hexapoda</taxon>
        <taxon>Insecta</taxon>
        <taxon>Pterygota</taxon>
        <taxon>Neoptera</taxon>
        <taxon>Endopterygota</taxon>
        <taxon>Diptera</taxon>
        <taxon>Nematocera</taxon>
        <taxon>Psychodoidea</taxon>
        <taxon>Psychodidae</taxon>
        <taxon>Phlebotomus</taxon>
        <taxon>Phlebotomus</taxon>
    </lineage>
</organism>
<name>A0A1B0EX10_PHLPP</name>
<protein>
    <submittedName>
        <fullName evidence="9">Uncharacterized protein</fullName>
    </submittedName>
</protein>
<evidence type="ECO:0000256" key="3">
    <source>
        <dbReference type="ARBA" id="ARBA00022490"/>
    </source>
</evidence>
<dbReference type="EMBL" id="AJVK01031163">
    <property type="status" value="NOT_ANNOTATED_CDS"/>
    <property type="molecule type" value="Genomic_DNA"/>
</dbReference>
<dbReference type="Pfam" id="PF25828">
    <property type="entry name" value="CC_Cfap43"/>
    <property type="match status" value="2"/>
</dbReference>